<proteinExistence type="predicted"/>
<name>A0AA87SVE7_9LEPT</name>
<comment type="caution">
    <text evidence="1">The sequence shown here is derived from an EMBL/GenBank/DDBJ whole genome shotgun (WGS) entry which is preliminary data.</text>
</comment>
<dbReference type="Proteomes" id="UP000001343">
    <property type="component" value="Unassembled WGS sequence"/>
</dbReference>
<organism evidence="1 2">
    <name type="scientific">Leptospira mayottensis 200901122</name>
    <dbReference type="NCBI Taxonomy" id="1193010"/>
    <lineage>
        <taxon>Bacteria</taxon>
        <taxon>Pseudomonadati</taxon>
        <taxon>Spirochaetota</taxon>
        <taxon>Spirochaetia</taxon>
        <taxon>Leptospirales</taxon>
        <taxon>Leptospiraceae</taxon>
        <taxon>Leptospira</taxon>
    </lineage>
</organism>
<evidence type="ECO:0000313" key="2">
    <source>
        <dbReference type="Proteomes" id="UP000001343"/>
    </source>
</evidence>
<dbReference type="EMBL" id="AKWM02000062">
    <property type="protein sequence ID" value="EKR98965.1"/>
    <property type="molecule type" value="Genomic_DNA"/>
</dbReference>
<gene>
    <name evidence="1" type="ORF">LEP1GSC125_2808</name>
</gene>
<accession>A0AA87SVE7</accession>
<evidence type="ECO:0000313" key="1">
    <source>
        <dbReference type="EMBL" id="EKR98965.1"/>
    </source>
</evidence>
<reference evidence="1 2" key="1">
    <citation type="journal article" date="2014" name="Int. J. Syst. Evol. Microbiol.">
        <title>Leptospira mayottensis sp. nov., a pathogenic species of the genus Leptospira isolated from humans.</title>
        <authorList>
            <person name="Bourhy P."/>
            <person name="Collet L."/>
            <person name="Brisse S."/>
            <person name="Picardeau M."/>
        </authorList>
    </citation>
    <scope>NUCLEOTIDE SEQUENCE [LARGE SCALE GENOMIC DNA]</scope>
    <source>
        <strain evidence="1 2">200901122</strain>
    </source>
</reference>
<dbReference type="AlphaFoldDB" id="A0AA87SVE7"/>
<sequence length="50" mass="5856">MQFNLFDKCLSQNHPMWVFAFWNELKSKLECLPSSLDMLMNCSEAGILED</sequence>
<protein>
    <submittedName>
        <fullName evidence="1">Uncharacterized protein</fullName>
    </submittedName>
</protein>